<accession>A0AAI9YYT7</accession>
<gene>
    <name evidence="1" type="ORF">CCOS01_06634</name>
</gene>
<dbReference type="EMBL" id="MOOE01000006">
    <property type="protein sequence ID" value="KAK1528800.1"/>
    <property type="molecule type" value="Genomic_DNA"/>
</dbReference>
<evidence type="ECO:0000313" key="2">
    <source>
        <dbReference type="Proteomes" id="UP001240678"/>
    </source>
</evidence>
<protein>
    <submittedName>
        <fullName evidence="1">Uncharacterized protein</fullName>
    </submittedName>
</protein>
<comment type="caution">
    <text evidence="1">The sequence shown here is derived from an EMBL/GenBank/DDBJ whole genome shotgun (WGS) entry which is preliminary data.</text>
</comment>
<dbReference type="AlphaFoldDB" id="A0AAI9YYT7"/>
<organism evidence="1 2">
    <name type="scientific">Colletotrichum costaricense</name>
    <dbReference type="NCBI Taxonomy" id="1209916"/>
    <lineage>
        <taxon>Eukaryota</taxon>
        <taxon>Fungi</taxon>
        <taxon>Dikarya</taxon>
        <taxon>Ascomycota</taxon>
        <taxon>Pezizomycotina</taxon>
        <taxon>Sordariomycetes</taxon>
        <taxon>Hypocreomycetidae</taxon>
        <taxon>Glomerellales</taxon>
        <taxon>Glomerellaceae</taxon>
        <taxon>Colletotrichum</taxon>
        <taxon>Colletotrichum acutatum species complex</taxon>
    </lineage>
</organism>
<keyword evidence="2" id="KW-1185">Reference proteome</keyword>
<sequence length="82" mass="9153">MRTPVATAIQLPNRTRPRFPIRPSRKLYLSPSQSHVTNAHVRMLLMLDKSGQMPVCLPSVASVASPTQARLPHRRHAYATSP</sequence>
<proteinExistence type="predicted"/>
<reference evidence="1 2" key="1">
    <citation type="submission" date="2016-10" db="EMBL/GenBank/DDBJ databases">
        <title>The genome sequence of Colletotrichum fioriniae PJ7.</title>
        <authorList>
            <person name="Baroncelli R."/>
        </authorList>
    </citation>
    <scope>NUCLEOTIDE SEQUENCE [LARGE SCALE GENOMIC DNA]</scope>
    <source>
        <strain evidence="1 2">IMI 309622</strain>
    </source>
</reference>
<dbReference type="GeneID" id="85338349"/>
<dbReference type="RefSeq" id="XP_060314502.1">
    <property type="nucleotide sequence ID" value="XM_060454802.1"/>
</dbReference>
<name>A0AAI9YYT7_9PEZI</name>
<dbReference type="Proteomes" id="UP001240678">
    <property type="component" value="Unassembled WGS sequence"/>
</dbReference>
<evidence type="ECO:0000313" key="1">
    <source>
        <dbReference type="EMBL" id="KAK1528800.1"/>
    </source>
</evidence>